<keyword evidence="2" id="KW-0732">Signal</keyword>
<proteinExistence type="predicted"/>
<evidence type="ECO:0000313" key="3">
    <source>
        <dbReference type="EMBL" id="NMG43283.1"/>
    </source>
</evidence>
<sequence>MKNRSKHALGAALIASAGLLATADVLADAQSARVVAAEEARMKSAFPRLLDSARELNKALKRVSEQRKVDNSRVVQDNDAKIKQAEAAAADGKIVDARLMLEDAYLAAKLAIADMVQAAPPAARPAAPAAGRDTPDPREQKDYAARKESTQALRDALARIADEKNDDKGRAEVQVIDKLMRDADTERAENARRGRAILDHAYLRTKVQIERLRGGETLVRTLQFDSKGDEYRYEQDRNETYRMLIPMLVQNGSARDARLKDMLDRAAKLRTEADAQARRNEFEGALKNIDESTTEYQKAIRNAGVLLPG</sequence>
<dbReference type="RefSeq" id="WP_169255190.1">
    <property type="nucleotide sequence ID" value="NZ_WTVN01000006.1"/>
</dbReference>
<protein>
    <recommendedName>
        <fullName evidence="5">YfdX protein</fullName>
    </recommendedName>
</protein>
<evidence type="ECO:0000313" key="4">
    <source>
        <dbReference type="Proteomes" id="UP000623795"/>
    </source>
</evidence>
<reference evidence="3 4" key="1">
    <citation type="submission" date="2019-12" db="EMBL/GenBank/DDBJ databases">
        <title>Comparative genomics gives insights into the taxonomy of the Azoarcus-Aromatoleum group and reveals separate origins of nif in the plant-associated Azoarcus and non-plant-associated Aromatoleum sub-groups.</title>
        <authorList>
            <person name="Lafos M."/>
            <person name="Maluk M."/>
            <person name="Batista M."/>
            <person name="Junghare M."/>
            <person name="Carmona M."/>
            <person name="Faoro H."/>
            <person name="Cruz L.M."/>
            <person name="Battistoni F."/>
            <person name="De Souza E."/>
            <person name="Pedrosa F."/>
            <person name="Chen W.-M."/>
            <person name="Poole P.S."/>
            <person name="Dixon R.A."/>
            <person name="James E.K."/>
        </authorList>
    </citation>
    <scope>NUCLEOTIDE SEQUENCE [LARGE SCALE GENOMIC DNA]</scope>
    <source>
        <strain evidence="3 4">Td21</strain>
    </source>
</reference>
<feature type="signal peptide" evidence="2">
    <location>
        <begin position="1"/>
        <end position="23"/>
    </location>
</feature>
<feature type="compositionally biased region" description="Basic and acidic residues" evidence="1">
    <location>
        <begin position="133"/>
        <end position="149"/>
    </location>
</feature>
<gene>
    <name evidence="3" type="ORF">GPA22_06000</name>
</gene>
<feature type="chain" id="PRO_5045303182" description="YfdX protein" evidence="2">
    <location>
        <begin position="24"/>
        <end position="309"/>
    </location>
</feature>
<evidence type="ECO:0000256" key="2">
    <source>
        <dbReference type="SAM" id="SignalP"/>
    </source>
</evidence>
<evidence type="ECO:0000256" key="1">
    <source>
        <dbReference type="SAM" id="MobiDB-lite"/>
    </source>
</evidence>
<dbReference type="EMBL" id="WTVN01000006">
    <property type="protein sequence ID" value="NMG43283.1"/>
    <property type="molecule type" value="Genomic_DNA"/>
</dbReference>
<dbReference type="Proteomes" id="UP000623795">
    <property type="component" value="Unassembled WGS sequence"/>
</dbReference>
<name>A0ABX1PVW5_9RHOO</name>
<keyword evidence="4" id="KW-1185">Reference proteome</keyword>
<comment type="caution">
    <text evidence="3">The sequence shown here is derived from an EMBL/GenBank/DDBJ whole genome shotgun (WGS) entry which is preliminary data.</text>
</comment>
<feature type="region of interest" description="Disordered" evidence="1">
    <location>
        <begin position="123"/>
        <end position="149"/>
    </location>
</feature>
<evidence type="ECO:0008006" key="5">
    <source>
        <dbReference type="Google" id="ProtNLM"/>
    </source>
</evidence>
<accession>A0ABX1PVW5</accession>
<organism evidence="3 4">
    <name type="scientific">Aromatoleum toluvorans</name>
    <dbReference type="NCBI Taxonomy" id="92002"/>
    <lineage>
        <taxon>Bacteria</taxon>
        <taxon>Pseudomonadati</taxon>
        <taxon>Pseudomonadota</taxon>
        <taxon>Betaproteobacteria</taxon>
        <taxon>Rhodocyclales</taxon>
        <taxon>Rhodocyclaceae</taxon>
        <taxon>Aromatoleum</taxon>
    </lineage>
</organism>